<reference evidence="1 2" key="1">
    <citation type="submission" date="2023-05" db="EMBL/GenBank/DDBJ databases">
        <title>B98-5 Cell Line De Novo Hybrid Assembly: An Optical Mapping Approach.</title>
        <authorList>
            <person name="Kananen K."/>
            <person name="Auerbach J.A."/>
            <person name="Kautto E."/>
            <person name="Blachly J.S."/>
        </authorList>
    </citation>
    <scope>NUCLEOTIDE SEQUENCE [LARGE SCALE GENOMIC DNA]</scope>
    <source>
        <strain evidence="1">B95-8</strain>
        <tissue evidence="1">Cell line</tissue>
    </source>
</reference>
<dbReference type="EMBL" id="JASSZA010000009">
    <property type="protein sequence ID" value="KAK2102598.1"/>
    <property type="molecule type" value="Genomic_DNA"/>
</dbReference>
<gene>
    <name evidence="1" type="ORF">P7K49_020265</name>
</gene>
<name>A0ABQ9UZT5_SAGOE</name>
<evidence type="ECO:0000313" key="2">
    <source>
        <dbReference type="Proteomes" id="UP001266305"/>
    </source>
</evidence>
<comment type="caution">
    <text evidence="1">The sequence shown here is derived from an EMBL/GenBank/DDBJ whole genome shotgun (WGS) entry which is preliminary data.</text>
</comment>
<dbReference type="Proteomes" id="UP001266305">
    <property type="component" value="Unassembled WGS sequence"/>
</dbReference>
<sequence>MEELYAVHTRFLRLSTLHKIFIHQVFMIQRPSKEEQQLAGAEMKLDQIKPETPAALEEPPLRGWKVFVPTQRWKNNDLNGHNLDHRYF</sequence>
<protein>
    <submittedName>
        <fullName evidence="1">Uncharacterized protein</fullName>
    </submittedName>
</protein>
<organism evidence="1 2">
    <name type="scientific">Saguinus oedipus</name>
    <name type="common">Cotton-top tamarin</name>
    <name type="synonym">Oedipomidas oedipus</name>
    <dbReference type="NCBI Taxonomy" id="9490"/>
    <lineage>
        <taxon>Eukaryota</taxon>
        <taxon>Metazoa</taxon>
        <taxon>Chordata</taxon>
        <taxon>Craniata</taxon>
        <taxon>Vertebrata</taxon>
        <taxon>Euteleostomi</taxon>
        <taxon>Mammalia</taxon>
        <taxon>Eutheria</taxon>
        <taxon>Euarchontoglires</taxon>
        <taxon>Primates</taxon>
        <taxon>Haplorrhini</taxon>
        <taxon>Platyrrhini</taxon>
        <taxon>Cebidae</taxon>
        <taxon>Callitrichinae</taxon>
        <taxon>Saguinus</taxon>
    </lineage>
</organism>
<evidence type="ECO:0000313" key="1">
    <source>
        <dbReference type="EMBL" id="KAK2102598.1"/>
    </source>
</evidence>
<keyword evidence="2" id="KW-1185">Reference proteome</keyword>
<accession>A0ABQ9UZT5</accession>
<proteinExistence type="predicted"/>